<keyword evidence="3 6" id="KW-1133">Transmembrane helix</keyword>
<dbReference type="STRING" id="1194083.BN12_1890003"/>
<evidence type="ECO:0000256" key="3">
    <source>
        <dbReference type="ARBA" id="ARBA00022989"/>
    </source>
</evidence>
<dbReference type="PANTHER" id="PTHR42829:SF2">
    <property type="entry name" value="NADH-UBIQUINONE OXIDOREDUCTASE CHAIN 5"/>
    <property type="match status" value="1"/>
</dbReference>
<feature type="transmembrane region" description="Helical" evidence="6">
    <location>
        <begin position="232"/>
        <end position="253"/>
    </location>
</feature>
<dbReference type="InterPro" id="IPR003945">
    <property type="entry name" value="NU5C-like"/>
</dbReference>
<dbReference type="GO" id="GO:0016020">
    <property type="term" value="C:membrane"/>
    <property type="evidence" value="ECO:0007669"/>
    <property type="project" value="UniProtKB-SubCell"/>
</dbReference>
<dbReference type="EMBL" id="CAJB01000100">
    <property type="protein sequence ID" value="CCH77357.1"/>
    <property type="molecule type" value="Genomic_DNA"/>
</dbReference>
<dbReference type="PANTHER" id="PTHR42829">
    <property type="entry name" value="NADH-UBIQUINONE OXIDOREDUCTASE CHAIN 5"/>
    <property type="match status" value="1"/>
</dbReference>
<feature type="transmembrane region" description="Helical" evidence="6">
    <location>
        <begin position="567"/>
        <end position="589"/>
    </location>
</feature>
<feature type="transmembrane region" description="Helical" evidence="6">
    <location>
        <begin position="265"/>
        <end position="284"/>
    </location>
</feature>
<evidence type="ECO:0000256" key="6">
    <source>
        <dbReference type="SAM" id="Phobius"/>
    </source>
</evidence>
<sequence>MTTLLRLLVLVPAAAALLGLLLARQVALARAVAVVGALGTLGIAAAVLVGQDPQTVGTARLIPALHLGIPGQDAGGLSIPFWQTASGPVVLIAFVVALVAGCVQVYTTWYLRDDDRYGVFAASVSLFSAAMLLVVTSSDLVLTLIGWEVMGWCSYLLIGHWSRKEAARRAAHKAFLVTRVADVGFVLGVVILAGGAGTTSYVQVSGYWAGCQDSASAQAACAAVDHRVLTLALVLLLVGILGKSAMVPFHDWLPDAMEGPTPASALIHAATMVAAGTFVLAQLFDVLAADDTARAVLGVSTAVTMVWGAVLAFGQSDLKRLLAYSTVSQVAIMLSAIAAAPPQDGPTAGTFHLYAHAFYKALLFLLIGWMSVLAGGTSAVRLRGVARRSVLLHVAFLLGLASLAGLPFIVGGLSKEHVIEAAYAGSRAGDATGTLVLAALLLTVVLTAAYATRAYLVVAAGPANPPTIQGYRPSSHPSGADDGAFAEARVIAGPGGEMPAHAGDDLLEHDGPGGRLPAAAATDAAGHDLGRPPVAVLGVVVVLLAGTVLGGLVLFTDLLPGTRSPSGAITAVTVLLVVIGALLAAIASISRAPHPAHALSRGRVDPAVRIVGKRMPLFDNGFGADTAYRVLVAQPILALAHGVAHVDDRVVDATARLCARLVAWTGGLGVRAHSAERPSTGLVWVALGALVVGAVGVLGWR</sequence>
<feature type="transmembrane region" description="Helical" evidence="6">
    <location>
        <begin position="89"/>
        <end position="110"/>
    </location>
</feature>
<feature type="transmembrane region" description="Helical" evidence="6">
    <location>
        <begin position="534"/>
        <end position="555"/>
    </location>
</feature>
<keyword evidence="2 5" id="KW-0812">Transmembrane</keyword>
<dbReference type="RefSeq" id="WP_048554329.1">
    <property type="nucleotide sequence ID" value="NZ_HF570958.1"/>
</dbReference>
<evidence type="ECO:0000313" key="8">
    <source>
        <dbReference type="EMBL" id="CCH77357.1"/>
    </source>
</evidence>
<feature type="domain" description="NADH:quinone oxidoreductase/Mrp antiporter transmembrane" evidence="7">
    <location>
        <begin position="137"/>
        <end position="426"/>
    </location>
</feature>
<dbReference type="AlphaFoldDB" id="A0A077LWX6"/>
<evidence type="ECO:0000256" key="5">
    <source>
        <dbReference type="RuleBase" id="RU000320"/>
    </source>
</evidence>
<feature type="transmembrane region" description="Helical" evidence="6">
    <location>
        <begin position="389"/>
        <end position="411"/>
    </location>
</feature>
<keyword evidence="9" id="KW-1185">Reference proteome</keyword>
<evidence type="ECO:0000313" key="9">
    <source>
        <dbReference type="Proteomes" id="UP000035721"/>
    </source>
</evidence>
<evidence type="ECO:0000256" key="4">
    <source>
        <dbReference type="ARBA" id="ARBA00023136"/>
    </source>
</evidence>
<dbReference type="GO" id="GO:0015990">
    <property type="term" value="P:electron transport coupled proton transport"/>
    <property type="evidence" value="ECO:0007669"/>
    <property type="project" value="TreeGrafter"/>
</dbReference>
<organism evidence="8 9">
    <name type="scientific">Nostocoides japonicum T1-X7</name>
    <dbReference type="NCBI Taxonomy" id="1194083"/>
    <lineage>
        <taxon>Bacteria</taxon>
        <taxon>Bacillati</taxon>
        <taxon>Actinomycetota</taxon>
        <taxon>Actinomycetes</taxon>
        <taxon>Micrococcales</taxon>
        <taxon>Intrasporangiaceae</taxon>
        <taxon>Nostocoides</taxon>
    </lineage>
</organism>
<comment type="caution">
    <text evidence="8">The sequence shown here is derived from an EMBL/GenBank/DDBJ whole genome shotgun (WGS) entry which is preliminary data.</text>
</comment>
<proteinExistence type="predicted"/>
<feature type="transmembrane region" description="Helical" evidence="6">
    <location>
        <begin position="296"/>
        <end position="314"/>
    </location>
</feature>
<accession>A0A077LWX6</accession>
<keyword evidence="4 6" id="KW-0472">Membrane</keyword>
<comment type="subcellular location">
    <subcellularLocation>
        <location evidence="1">Endomembrane system</location>
        <topology evidence="1">Multi-pass membrane protein</topology>
    </subcellularLocation>
    <subcellularLocation>
        <location evidence="5">Membrane</location>
        <topology evidence="5">Multi-pass membrane protein</topology>
    </subcellularLocation>
</comment>
<dbReference type="GO" id="GO:0042773">
    <property type="term" value="P:ATP synthesis coupled electron transport"/>
    <property type="evidence" value="ECO:0007669"/>
    <property type="project" value="InterPro"/>
</dbReference>
<dbReference type="InterPro" id="IPR001750">
    <property type="entry name" value="ND/Mrp_TM"/>
</dbReference>
<protein>
    <submittedName>
        <fullName evidence="8">NADH dehydrogenase subunit</fullName>
    </submittedName>
</protein>
<feature type="transmembrane region" description="Helical" evidence="6">
    <location>
        <begin position="117"/>
        <end position="135"/>
    </location>
</feature>
<feature type="transmembrane region" description="Helical" evidence="6">
    <location>
        <begin position="431"/>
        <end position="451"/>
    </location>
</feature>
<feature type="transmembrane region" description="Helical" evidence="6">
    <location>
        <begin position="681"/>
        <end position="700"/>
    </location>
</feature>
<dbReference type="GO" id="GO:0003954">
    <property type="term" value="F:NADH dehydrogenase activity"/>
    <property type="evidence" value="ECO:0007669"/>
    <property type="project" value="TreeGrafter"/>
</dbReference>
<gene>
    <name evidence="8" type="ORF">BN12_1890003</name>
</gene>
<feature type="transmembrane region" description="Helical" evidence="6">
    <location>
        <begin position="174"/>
        <end position="196"/>
    </location>
</feature>
<dbReference type="Gene3D" id="1.20.5.2700">
    <property type="match status" value="1"/>
</dbReference>
<feature type="transmembrane region" description="Helical" evidence="6">
    <location>
        <begin position="321"/>
        <end position="341"/>
    </location>
</feature>
<name>A0A077LWX6_9MICO</name>
<dbReference type="OrthoDB" id="9811798at2"/>
<dbReference type="PRINTS" id="PR01434">
    <property type="entry name" value="NADHDHGNASE5"/>
</dbReference>
<dbReference type="GO" id="GO:0008137">
    <property type="term" value="F:NADH dehydrogenase (ubiquinone) activity"/>
    <property type="evidence" value="ECO:0007669"/>
    <property type="project" value="InterPro"/>
</dbReference>
<feature type="transmembrane region" description="Helical" evidence="6">
    <location>
        <begin position="361"/>
        <end position="382"/>
    </location>
</feature>
<dbReference type="Proteomes" id="UP000035721">
    <property type="component" value="Unassembled WGS sequence"/>
</dbReference>
<evidence type="ECO:0000259" key="7">
    <source>
        <dbReference type="Pfam" id="PF00361"/>
    </source>
</evidence>
<dbReference type="GO" id="GO:0012505">
    <property type="term" value="C:endomembrane system"/>
    <property type="evidence" value="ECO:0007669"/>
    <property type="project" value="UniProtKB-SubCell"/>
</dbReference>
<feature type="transmembrane region" description="Helical" evidence="6">
    <location>
        <begin position="141"/>
        <end position="162"/>
    </location>
</feature>
<reference evidence="8 9" key="1">
    <citation type="journal article" date="2013" name="ISME J.">
        <title>A metabolic model for members of the genus Tetrasphaera involved in enhanced biological phosphorus removal.</title>
        <authorList>
            <person name="Kristiansen R."/>
            <person name="Nguyen H.T.T."/>
            <person name="Saunders A.M."/>
            <person name="Nielsen J.L."/>
            <person name="Wimmer R."/>
            <person name="Le V.Q."/>
            <person name="McIlroy S.J."/>
            <person name="Petrovski S."/>
            <person name="Seviour R.J."/>
            <person name="Calteau A."/>
            <person name="Nielsen K.L."/>
            <person name="Nielsen P.H."/>
        </authorList>
    </citation>
    <scope>NUCLEOTIDE SEQUENCE [LARGE SCALE GENOMIC DNA]</scope>
    <source>
        <strain evidence="8 9">T1-X7</strain>
    </source>
</reference>
<evidence type="ECO:0000256" key="2">
    <source>
        <dbReference type="ARBA" id="ARBA00022692"/>
    </source>
</evidence>
<dbReference type="Pfam" id="PF00361">
    <property type="entry name" value="Proton_antipo_M"/>
    <property type="match status" value="1"/>
</dbReference>
<evidence type="ECO:0000256" key="1">
    <source>
        <dbReference type="ARBA" id="ARBA00004127"/>
    </source>
</evidence>